<evidence type="ECO:0000313" key="14">
    <source>
        <dbReference type="Proteomes" id="UP000678393"/>
    </source>
</evidence>
<dbReference type="InterPro" id="IPR000210">
    <property type="entry name" value="BTB/POZ_dom"/>
</dbReference>
<keyword evidence="5" id="KW-0853">WD repeat</keyword>
<dbReference type="Proteomes" id="UP000678393">
    <property type="component" value="Unassembled WGS sequence"/>
</dbReference>
<dbReference type="SUPFAM" id="SSF54695">
    <property type="entry name" value="POZ domain"/>
    <property type="match status" value="1"/>
</dbReference>
<keyword evidence="7" id="KW-0472">Membrane</keyword>
<evidence type="ECO:0000256" key="6">
    <source>
        <dbReference type="ARBA" id="ARBA00022737"/>
    </source>
</evidence>
<dbReference type="OrthoDB" id="6077599at2759"/>
<dbReference type="SMART" id="SM00225">
    <property type="entry name" value="BTB"/>
    <property type="match status" value="1"/>
</dbReference>
<evidence type="ECO:0000256" key="1">
    <source>
        <dbReference type="ARBA" id="ARBA00004236"/>
    </source>
</evidence>
<evidence type="ECO:0000256" key="2">
    <source>
        <dbReference type="ARBA" id="ARBA00009572"/>
    </source>
</evidence>
<feature type="compositionally biased region" description="Low complexity" evidence="11">
    <location>
        <begin position="154"/>
        <end position="168"/>
    </location>
</feature>
<evidence type="ECO:0000256" key="11">
    <source>
        <dbReference type="SAM" id="MobiDB-lite"/>
    </source>
</evidence>
<comment type="subunit">
    <text evidence="9">Interacts with HCN3.</text>
</comment>
<dbReference type="InterPro" id="IPR011333">
    <property type="entry name" value="SKP1/BTB/POZ_sf"/>
</dbReference>
<dbReference type="InterPro" id="IPR015943">
    <property type="entry name" value="WD40/YVTN_repeat-like_dom_sf"/>
</dbReference>
<keyword evidence="3" id="KW-1003">Cell membrane</keyword>
<feature type="region of interest" description="Disordered" evidence="11">
    <location>
        <begin position="703"/>
        <end position="741"/>
    </location>
</feature>
<dbReference type="PROSITE" id="PS50097">
    <property type="entry name" value="BTB"/>
    <property type="match status" value="1"/>
</dbReference>
<dbReference type="Gene3D" id="3.30.710.10">
    <property type="entry name" value="Potassium Channel Kv1.1, Chain A"/>
    <property type="match status" value="1"/>
</dbReference>
<evidence type="ECO:0000256" key="9">
    <source>
        <dbReference type="ARBA" id="ARBA00065501"/>
    </source>
</evidence>
<evidence type="ECO:0000256" key="4">
    <source>
        <dbReference type="ARBA" id="ARBA00022553"/>
    </source>
</evidence>
<evidence type="ECO:0000256" key="3">
    <source>
        <dbReference type="ARBA" id="ARBA00022475"/>
    </source>
</evidence>
<feature type="region of interest" description="Disordered" evidence="11">
    <location>
        <begin position="125"/>
        <end position="206"/>
    </location>
</feature>
<feature type="domain" description="BTB" evidence="12">
    <location>
        <begin position="8"/>
        <end position="77"/>
    </location>
</feature>
<reference evidence="13" key="1">
    <citation type="submission" date="2021-04" db="EMBL/GenBank/DDBJ databases">
        <authorList>
            <consortium name="Molecular Ecology Group"/>
        </authorList>
    </citation>
    <scope>NUCLEOTIDE SEQUENCE</scope>
</reference>
<keyword evidence="4" id="KW-0597">Phosphoprotein</keyword>
<accession>A0A8S3ZIR5</accession>
<dbReference type="PANTHER" id="PTHR15859:SF1">
    <property type="entry name" value="BTB DOMAIN-CONTAINING PROTEIN"/>
    <property type="match status" value="1"/>
</dbReference>
<evidence type="ECO:0000256" key="5">
    <source>
        <dbReference type="ARBA" id="ARBA00022574"/>
    </source>
</evidence>
<keyword evidence="6" id="KW-0677">Repeat</keyword>
<dbReference type="PANTHER" id="PTHR15859">
    <property type="entry name" value="SETA BINDING PROTEIN 1"/>
    <property type="match status" value="1"/>
</dbReference>
<dbReference type="InterPro" id="IPR047876">
    <property type="entry name" value="SHKBP1/KCTD3"/>
</dbReference>
<dbReference type="SUPFAM" id="SSF50978">
    <property type="entry name" value="WD40 repeat-like"/>
    <property type="match status" value="1"/>
</dbReference>
<sequence length="741" mass="82374">MTDSHSNEIVHLNVGGTRFSTSRQTLTWNPDTFFTSLLSGRISSHKDETGAIFIDRDPKLFALILNYLRTKEIQWRNVDLSALRHEAEFYGISALVGRLALCEDLDHSSCGDVLFHGYFQPPTPPLPSSSSFRQSVVSVESSDHRRPVMRRQQENSGSSSQSHSRNSSVEGRGMQVHHVSQEPRPQSHLGIPSAEHRLDKPSSSITRRAEVAQVQCTYVDPMRVTMLRGHQNWICAAYPHFVCCYRMKDSTGWHMLWKSQHMDTQVERVALSAKVISSNQENSHNKMVAASSGSTVWLWVVGDDGESRQIGVFDLHVSVDNLFFIGNQLVALSRTGRVGVWHSMTQHWQLQDVVPITSYDMAGSFLLLGCQDGSIYYIDMQKFPLRMKDNDLLVTKLYTDPASDMVTALSVYLTPKTSLSGNWIEIAYGTSSGTVRVIVQHPETVGHGPQLFQTFTVHRSPVTKVMLSEKHLVSVCAEYNHVRTWIVTRFRGMISTQPGSTPLASFKIVSLDDVDPLVSYAAGNDFGPFGEQDDQQLFVQKVVSNTDQLFIRQSSSGHRICVIRSVDGSTISSFCVHECEGSNRMGSCPRRYLFTGHANGSIQMWDLTTALDLYKQVDKNKQMTQAGPTAAELVRLLEQVDLSASRCSTPCVSPSPSVLVGPGNLTLCAGISSENMSHLMRRSVASNCDSSEEDLDTTLKMIDQEGEEEQMEEAGQALRSATGTGQSSGESRQPQKDSYWV</sequence>
<comment type="similarity">
    <text evidence="2">Belongs to the KCTD3 family.</text>
</comment>
<proteinExistence type="inferred from homology"/>
<evidence type="ECO:0000256" key="7">
    <source>
        <dbReference type="ARBA" id="ARBA00023136"/>
    </source>
</evidence>
<evidence type="ECO:0000256" key="10">
    <source>
        <dbReference type="ARBA" id="ARBA00073141"/>
    </source>
</evidence>
<dbReference type="EMBL" id="CAJHNH020002557">
    <property type="protein sequence ID" value="CAG5127066.1"/>
    <property type="molecule type" value="Genomic_DNA"/>
</dbReference>
<dbReference type="GO" id="GO:0051260">
    <property type="term" value="P:protein homooligomerization"/>
    <property type="evidence" value="ECO:0007669"/>
    <property type="project" value="InterPro"/>
</dbReference>
<dbReference type="InterPro" id="IPR036322">
    <property type="entry name" value="WD40_repeat_dom_sf"/>
</dbReference>
<dbReference type="FunFam" id="3.30.710.10:FF:000038">
    <property type="entry name" value="BTB/POZ domain-containing protein KCTD3 isoform X1"/>
    <property type="match status" value="1"/>
</dbReference>
<gene>
    <name evidence="13" type="ORF">CUNI_LOCUS12624</name>
</gene>
<comment type="subcellular location">
    <subcellularLocation>
        <location evidence="1">Cell membrane</location>
    </subcellularLocation>
</comment>
<comment type="function">
    <text evidence="8">Accessory subunit of potassium/sodium hyperpolarization-activated cyclic nucleotide-gated channel 3 (HCN3) up-regulating its cell-surface expression and current density without affecting its voltage dependence and kinetics.</text>
</comment>
<name>A0A8S3ZIR5_9EUPU</name>
<feature type="compositionally biased region" description="Low complexity" evidence="11">
    <location>
        <begin position="128"/>
        <end position="140"/>
    </location>
</feature>
<protein>
    <recommendedName>
        <fullName evidence="10">BTB/POZ domain-containing protein KCTD3</fullName>
    </recommendedName>
</protein>
<evidence type="ECO:0000313" key="13">
    <source>
        <dbReference type="EMBL" id="CAG5127066.1"/>
    </source>
</evidence>
<dbReference type="AlphaFoldDB" id="A0A8S3ZIR5"/>
<dbReference type="Gene3D" id="2.130.10.10">
    <property type="entry name" value="YVTN repeat-like/Quinoprotein amine dehydrogenase"/>
    <property type="match status" value="1"/>
</dbReference>
<evidence type="ECO:0000256" key="8">
    <source>
        <dbReference type="ARBA" id="ARBA00059269"/>
    </source>
</evidence>
<comment type="caution">
    <text evidence="13">The sequence shown here is derived from an EMBL/GenBank/DDBJ whole genome shotgun (WGS) entry which is preliminary data.</text>
</comment>
<dbReference type="FunFam" id="2.130.10.10:FF:000205">
    <property type="entry name" value="BTB/POZ domain-containing protein KCTD3 isoform X1"/>
    <property type="match status" value="1"/>
</dbReference>
<dbReference type="CDD" id="cd18363">
    <property type="entry name" value="BTB_POZ_KCTD3-like"/>
    <property type="match status" value="1"/>
</dbReference>
<evidence type="ECO:0000259" key="12">
    <source>
        <dbReference type="PROSITE" id="PS50097"/>
    </source>
</evidence>
<dbReference type="GO" id="GO:0005886">
    <property type="term" value="C:plasma membrane"/>
    <property type="evidence" value="ECO:0007669"/>
    <property type="project" value="UniProtKB-SubCell"/>
</dbReference>
<keyword evidence="14" id="KW-1185">Reference proteome</keyword>
<dbReference type="InterPro" id="IPR003131">
    <property type="entry name" value="T1-type_BTB"/>
</dbReference>
<organism evidence="13 14">
    <name type="scientific">Candidula unifasciata</name>
    <dbReference type="NCBI Taxonomy" id="100452"/>
    <lineage>
        <taxon>Eukaryota</taxon>
        <taxon>Metazoa</taxon>
        <taxon>Spiralia</taxon>
        <taxon>Lophotrochozoa</taxon>
        <taxon>Mollusca</taxon>
        <taxon>Gastropoda</taxon>
        <taxon>Heterobranchia</taxon>
        <taxon>Euthyneura</taxon>
        <taxon>Panpulmonata</taxon>
        <taxon>Eupulmonata</taxon>
        <taxon>Stylommatophora</taxon>
        <taxon>Helicina</taxon>
        <taxon>Helicoidea</taxon>
        <taxon>Geomitridae</taxon>
        <taxon>Candidula</taxon>
    </lineage>
</organism>
<feature type="compositionally biased region" description="Polar residues" evidence="11">
    <location>
        <begin position="719"/>
        <end position="732"/>
    </location>
</feature>
<dbReference type="Pfam" id="PF02214">
    <property type="entry name" value="BTB_2"/>
    <property type="match status" value="1"/>
</dbReference>